<evidence type="ECO:0000313" key="5">
    <source>
        <dbReference type="Proteomes" id="UP000324800"/>
    </source>
</evidence>
<dbReference type="EMBL" id="SNRW01005649">
    <property type="protein sequence ID" value="KAA6384658.1"/>
    <property type="molecule type" value="Genomic_DNA"/>
</dbReference>
<dbReference type="PROSITE" id="PS00910">
    <property type="entry name" value="UPF0029"/>
    <property type="match status" value="1"/>
</dbReference>
<proteinExistence type="inferred from homology"/>
<comment type="similarity">
    <text evidence="1">Belongs to the IMPACT family.</text>
</comment>
<organism evidence="4 5">
    <name type="scientific">Streblomastix strix</name>
    <dbReference type="NCBI Taxonomy" id="222440"/>
    <lineage>
        <taxon>Eukaryota</taxon>
        <taxon>Metamonada</taxon>
        <taxon>Preaxostyla</taxon>
        <taxon>Oxymonadida</taxon>
        <taxon>Streblomastigidae</taxon>
        <taxon>Streblomastix</taxon>
    </lineage>
</organism>
<evidence type="ECO:0000313" key="4">
    <source>
        <dbReference type="EMBL" id="KAA6384658.1"/>
    </source>
</evidence>
<dbReference type="PANTHER" id="PTHR16301">
    <property type="entry name" value="IMPACT-RELATED"/>
    <property type="match status" value="1"/>
</dbReference>
<feature type="region of interest" description="Disordered" evidence="2">
    <location>
        <begin position="214"/>
        <end position="245"/>
    </location>
</feature>
<dbReference type="InterPro" id="IPR016135">
    <property type="entry name" value="UBQ-conjugating_enzyme/RWD"/>
</dbReference>
<reference evidence="4 5" key="1">
    <citation type="submission" date="2019-03" db="EMBL/GenBank/DDBJ databases">
        <title>Single cell metagenomics reveals metabolic interactions within the superorganism composed of flagellate Streblomastix strix and complex community of Bacteroidetes bacteria on its surface.</title>
        <authorList>
            <person name="Treitli S.C."/>
            <person name="Kolisko M."/>
            <person name="Husnik F."/>
            <person name="Keeling P."/>
            <person name="Hampl V."/>
        </authorList>
    </citation>
    <scope>NUCLEOTIDE SEQUENCE [LARGE SCALE GENOMIC DNA]</scope>
    <source>
        <strain evidence="4">ST1C</strain>
    </source>
</reference>
<keyword evidence="4" id="KW-0687">Ribonucleoprotein</keyword>
<accession>A0A5J4VPS5</accession>
<dbReference type="SUPFAM" id="SSF54495">
    <property type="entry name" value="UBC-like"/>
    <property type="match status" value="1"/>
</dbReference>
<dbReference type="PANTHER" id="PTHR16301:SF25">
    <property type="entry name" value="PROTEIN IMPACT"/>
    <property type="match status" value="1"/>
</dbReference>
<dbReference type="OrthoDB" id="69641at2759"/>
<gene>
    <name evidence="4" type="ORF">EZS28_019815</name>
</gene>
<dbReference type="SUPFAM" id="SSF54211">
    <property type="entry name" value="Ribosomal protein S5 domain 2-like"/>
    <property type="match status" value="1"/>
</dbReference>
<dbReference type="Proteomes" id="UP000324800">
    <property type="component" value="Unassembled WGS sequence"/>
</dbReference>
<dbReference type="InterPro" id="IPR001498">
    <property type="entry name" value="Impact_N"/>
</dbReference>
<dbReference type="Pfam" id="PF01205">
    <property type="entry name" value="Impact_N"/>
    <property type="match status" value="1"/>
</dbReference>
<feature type="domain" description="Impact N-terminal" evidence="3">
    <location>
        <begin position="107"/>
        <end position="207"/>
    </location>
</feature>
<comment type="caution">
    <text evidence="4">The sequence shown here is derived from an EMBL/GenBank/DDBJ whole genome shotgun (WGS) entry which is preliminary data.</text>
</comment>
<dbReference type="GO" id="GO:0140469">
    <property type="term" value="P:GCN2-mediated signaling"/>
    <property type="evidence" value="ECO:0007669"/>
    <property type="project" value="TreeGrafter"/>
</dbReference>
<evidence type="ECO:0000256" key="2">
    <source>
        <dbReference type="SAM" id="MobiDB-lite"/>
    </source>
</evidence>
<dbReference type="InterPro" id="IPR036956">
    <property type="entry name" value="Impact_N_sf"/>
</dbReference>
<dbReference type="GO" id="GO:0005737">
    <property type="term" value="C:cytoplasm"/>
    <property type="evidence" value="ECO:0007669"/>
    <property type="project" value="TreeGrafter"/>
</dbReference>
<protein>
    <submittedName>
        <fullName evidence="4">Putative ribosomal protein S5 domain 2-type protein</fullName>
    </submittedName>
</protein>
<feature type="compositionally biased region" description="Basic residues" evidence="2">
    <location>
        <begin position="236"/>
        <end position="245"/>
    </location>
</feature>
<dbReference type="AlphaFoldDB" id="A0A5J4VPS5"/>
<dbReference type="InterPro" id="IPR020569">
    <property type="entry name" value="UPF0029_Impact_CS"/>
</dbReference>
<evidence type="ECO:0000259" key="3">
    <source>
        <dbReference type="Pfam" id="PF01205"/>
    </source>
</evidence>
<keyword evidence="4" id="KW-0689">Ribosomal protein</keyword>
<dbReference type="InterPro" id="IPR023582">
    <property type="entry name" value="Impact"/>
</dbReference>
<name>A0A5J4VPS5_9EUKA</name>
<dbReference type="InterPro" id="IPR020568">
    <property type="entry name" value="Ribosomal_Su5_D2-typ_SF"/>
</dbReference>
<feature type="compositionally biased region" description="Basic and acidic residues" evidence="2">
    <location>
        <begin position="215"/>
        <end position="226"/>
    </location>
</feature>
<dbReference type="Gene3D" id="3.30.230.30">
    <property type="entry name" value="Impact, N-terminal domain"/>
    <property type="match status" value="1"/>
</dbReference>
<evidence type="ECO:0000256" key="1">
    <source>
        <dbReference type="ARBA" id="ARBA00007665"/>
    </source>
</evidence>
<sequence length="245" mass="27730">MDDKSDSEKQEEEFELLSSIFGDEGFTTEKMIDHDTEIVWAKFRINDSTSLLKGYSQDNLNSIEVRLNEIYEETHDSMLLEWFQWVKDNFEVAESIPKLDQSTPKHTSKFIGFATRVVTHDEVNQFVEDLKTDKNIARATHNVLAFRIPQLESYDDDGEDGAGSTLLYLLQKLKVENIAIVVSRWFGGILLGPDRFKDFCESARSALHVGGFLDNETKGNNKDTPKKGQTGFGKGKGGKQGKSKH</sequence>
<dbReference type="GO" id="GO:0005840">
    <property type="term" value="C:ribosome"/>
    <property type="evidence" value="ECO:0007669"/>
    <property type="project" value="UniProtKB-KW"/>
</dbReference>
<dbReference type="GO" id="GO:0006446">
    <property type="term" value="P:regulation of translational initiation"/>
    <property type="evidence" value="ECO:0007669"/>
    <property type="project" value="TreeGrafter"/>
</dbReference>